<dbReference type="SUPFAM" id="SSF49417">
    <property type="entry name" value="p53-like transcription factors"/>
    <property type="match status" value="1"/>
</dbReference>
<dbReference type="InterPro" id="IPR051577">
    <property type="entry name" value="MRF-like"/>
</dbReference>
<feature type="compositionally biased region" description="Polar residues" evidence="7">
    <location>
        <begin position="84"/>
        <end position="94"/>
    </location>
</feature>
<dbReference type="InterPro" id="IPR024061">
    <property type="entry name" value="NDT80_DNA-bd_dom"/>
</dbReference>
<keyword evidence="9" id="KW-1185">Reference proteome</keyword>
<feature type="DNA-binding region" description="NDT80" evidence="6">
    <location>
        <begin position="485"/>
        <end position="756"/>
    </location>
</feature>
<name>A0ABM1DQ41_PRICU</name>
<protein>
    <submittedName>
        <fullName evidence="10">Myelin regulatory factor-like</fullName>
    </submittedName>
</protein>
<proteinExistence type="predicted"/>
<keyword evidence="3" id="KW-1133">Transmembrane helix</keyword>
<feature type="compositionally biased region" description="Low complexity" evidence="7">
    <location>
        <begin position="259"/>
        <end position="297"/>
    </location>
</feature>
<dbReference type="GeneID" id="106805098"/>
<dbReference type="RefSeq" id="XP_014662062.1">
    <property type="nucleotide sequence ID" value="XM_014806576.1"/>
</dbReference>
<feature type="compositionally biased region" description="Pro residues" evidence="7">
    <location>
        <begin position="205"/>
        <end position="215"/>
    </location>
</feature>
<feature type="region of interest" description="Disordered" evidence="7">
    <location>
        <begin position="198"/>
        <end position="239"/>
    </location>
</feature>
<evidence type="ECO:0000256" key="2">
    <source>
        <dbReference type="ARBA" id="ARBA00022692"/>
    </source>
</evidence>
<keyword evidence="5" id="KW-0472">Membrane</keyword>
<reference evidence="10" key="1">
    <citation type="submission" date="2025-08" db="UniProtKB">
        <authorList>
            <consortium name="RefSeq"/>
        </authorList>
    </citation>
    <scope>IDENTIFICATION</scope>
</reference>
<dbReference type="PANTHER" id="PTHR13029:SF18">
    <property type="entry name" value="MYELIN REGULATORY FACTOR HOMOLOG 1"/>
    <property type="match status" value="1"/>
</dbReference>
<dbReference type="PROSITE" id="PS51517">
    <property type="entry name" value="NDT80"/>
    <property type="match status" value="1"/>
</dbReference>
<organism evidence="9 10">
    <name type="scientific">Priapulus caudatus</name>
    <name type="common">Priapulid worm</name>
    <dbReference type="NCBI Taxonomy" id="37621"/>
    <lineage>
        <taxon>Eukaryota</taxon>
        <taxon>Metazoa</taxon>
        <taxon>Ecdysozoa</taxon>
        <taxon>Scalidophora</taxon>
        <taxon>Priapulida</taxon>
        <taxon>Priapulimorpha</taxon>
        <taxon>Priapulimorphida</taxon>
        <taxon>Priapulidae</taxon>
        <taxon>Priapulus</taxon>
    </lineage>
</organism>
<evidence type="ECO:0000313" key="10">
    <source>
        <dbReference type="RefSeq" id="XP_014662062.1"/>
    </source>
</evidence>
<sequence>MEVLGEDQALQAVFGRASDLHGIENEAIDFTQLEDYLNSDTENFNFETFANGSGEDHDHHQHHQHHSHGHCHNQNQNQSHGKIPNSTLPQSNHCNKARQHGEERHLANSHHGEQRHLQQNQHGEERHLPQSQHGEERHLPHSQHSEERHLPHSQHGEERHLPHTEHAEERHLVHTQQHTPDRLSDYSDAMSFKNSVHYAKGSLPESPPESEPYSPPENNGKQSTISSISSTVPPANYSQPSLYEHMKQIFNNGSLNNVPSSQLSPPHSTQQPSPQHSAGLHSPPQTQQPQQQQTQPTHSSPVHNNLQADSVTTSSPSHAQQATQGVGGQPATAQQLLHYMKTTNQLNAAALQQHLHNVIARSTPVMTAPAPLPPPHLNNQSPTASAAVTATTSPQHLASAAGTQTMGFLPICGSPAHTLPVLAPPGVPLAGCAIAAASSSSSLSPQHVAAGGAGGGGVAKQLPPNFGVMNNLQNQPAKKRKYESPNNTVNEKNANSLLNGLLQNIKQEPGTQPSIAIVPDVGILPDMSPLGQPSPDTDDSMFDMYDNGDAVYADGSYQCIKFQPFQPPKWHTLYDASCKELPGPTYRIDADKGFNFSVSDDAFVCQKKNHFQVTSHVGLNGDPKIVKTPDGYKKIDSWQLHFYGVKMKRSQNMDSMTQTIKVEQSQSDRSKRAFHPVPLQLQPGQLSKVTVGRLHFSETTSNNMRKKGKPNPDQRFFLLVVSLNCHCGSSNYQIVAQASERIIVRASNPGQFESDVDVNWQKGSNQDSIWHSGRVGVNTDRPDESLVVHGNLKVTGQVVQPSDMRVKRDIQELDSKNQLQNVTRMKLYKYKYTESFGKVAG</sequence>
<evidence type="ECO:0000259" key="8">
    <source>
        <dbReference type="PROSITE" id="PS51517"/>
    </source>
</evidence>
<evidence type="ECO:0000256" key="5">
    <source>
        <dbReference type="ARBA" id="ARBA00023136"/>
    </source>
</evidence>
<evidence type="ECO:0000256" key="3">
    <source>
        <dbReference type="ARBA" id="ARBA00022989"/>
    </source>
</evidence>
<evidence type="ECO:0000256" key="1">
    <source>
        <dbReference type="ARBA" id="ARBA00004370"/>
    </source>
</evidence>
<dbReference type="Proteomes" id="UP000695022">
    <property type="component" value="Unplaced"/>
</dbReference>
<dbReference type="InterPro" id="IPR008967">
    <property type="entry name" value="p53-like_TF_DNA-bd_sf"/>
</dbReference>
<gene>
    <name evidence="10" type="primary">LOC106805098</name>
</gene>
<keyword evidence="4 6" id="KW-0238">DNA-binding</keyword>
<comment type="subcellular location">
    <subcellularLocation>
        <location evidence="1">Membrane</location>
    </subcellularLocation>
</comment>
<feature type="compositionally biased region" description="Low complexity" evidence="7">
    <location>
        <begin position="72"/>
        <end position="81"/>
    </location>
</feature>
<feature type="region of interest" description="Disordered" evidence="7">
    <location>
        <begin position="47"/>
        <end position="159"/>
    </location>
</feature>
<dbReference type="Pfam" id="PF05224">
    <property type="entry name" value="NDT80_PhoG"/>
    <property type="match status" value="1"/>
</dbReference>
<feature type="compositionally biased region" description="Polar residues" evidence="7">
    <location>
        <begin position="298"/>
        <end position="324"/>
    </location>
</feature>
<accession>A0ABM1DQ41</accession>
<evidence type="ECO:0000313" key="9">
    <source>
        <dbReference type="Proteomes" id="UP000695022"/>
    </source>
</evidence>
<keyword evidence="2" id="KW-0812">Transmembrane</keyword>
<evidence type="ECO:0000256" key="7">
    <source>
        <dbReference type="SAM" id="MobiDB-lite"/>
    </source>
</evidence>
<feature type="domain" description="NDT80" evidence="8">
    <location>
        <begin position="485"/>
        <end position="756"/>
    </location>
</feature>
<feature type="compositionally biased region" description="Basic and acidic residues" evidence="7">
    <location>
        <begin position="99"/>
        <end position="159"/>
    </location>
</feature>
<feature type="compositionally biased region" description="Basic residues" evidence="7">
    <location>
        <begin position="60"/>
        <end position="71"/>
    </location>
</feature>
<evidence type="ECO:0000256" key="4">
    <source>
        <dbReference type="ARBA" id="ARBA00023125"/>
    </source>
</evidence>
<feature type="non-terminal residue" evidence="10">
    <location>
        <position position="841"/>
    </location>
</feature>
<dbReference type="PANTHER" id="PTHR13029">
    <property type="match status" value="1"/>
</dbReference>
<evidence type="ECO:0000256" key="6">
    <source>
        <dbReference type="PROSITE-ProRule" id="PRU00850"/>
    </source>
</evidence>
<dbReference type="InterPro" id="IPR030392">
    <property type="entry name" value="S74_ICA"/>
</dbReference>
<feature type="region of interest" description="Disordered" evidence="7">
    <location>
        <begin position="252"/>
        <end position="330"/>
    </location>
</feature>
<dbReference type="Pfam" id="PF13884">
    <property type="entry name" value="Peptidase_S74"/>
    <property type="match status" value="1"/>
</dbReference>